<feature type="compositionally biased region" description="Basic and acidic residues" evidence="3">
    <location>
        <begin position="43"/>
        <end position="59"/>
    </location>
</feature>
<accession>A0A4Q2KS16</accession>
<dbReference type="SUPFAM" id="SSF46689">
    <property type="entry name" value="Homeodomain-like"/>
    <property type="match status" value="1"/>
</dbReference>
<dbReference type="EMBL" id="SDPN01000046">
    <property type="protein sequence ID" value="RXZ67519.1"/>
    <property type="molecule type" value="Genomic_DNA"/>
</dbReference>
<dbReference type="OrthoDB" id="3403733at2"/>
<evidence type="ECO:0000313" key="6">
    <source>
        <dbReference type="Proteomes" id="UP000293865"/>
    </source>
</evidence>
<dbReference type="Pfam" id="PF00440">
    <property type="entry name" value="TetR_N"/>
    <property type="match status" value="1"/>
</dbReference>
<dbReference type="AlphaFoldDB" id="A0A4Q2KS16"/>
<dbReference type="Pfam" id="PF17933">
    <property type="entry name" value="TetR_C_25"/>
    <property type="match status" value="1"/>
</dbReference>
<keyword evidence="1 2" id="KW-0238">DNA-binding</keyword>
<dbReference type="PROSITE" id="PS50977">
    <property type="entry name" value="HTH_TETR_2"/>
    <property type="match status" value="1"/>
</dbReference>
<proteinExistence type="predicted"/>
<feature type="region of interest" description="Disordered" evidence="3">
    <location>
        <begin position="1"/>
        <end position="59"/>
    </location>
</feature>
<keyword evidence="6" id="KW-1185">Reference proteome</keyword>
<organism evidence="5 6">
    <name type="scientific">Agromyces albus</name>
    <dbReference type="NCBI Taxonomy" id="205332"/>
    <lineage>
        <taxon>Bacteria</taxon>
        <taxon>Bacillati</taxon>
        <taxon>Actinomycetota</taxon>
        <taxon>Actinomycetes</taxon>
        <taxon>Micrococcales</taxon>
        <taxon>Microbacteriaceae</taxon>
        <taxon>Agromyces</taxon>
    </lineage>
</organism>
<name>A0A4Q2KS16_9MICO</name>
<feature type="DNA-binding region" description="H-T-H motif" evidence="2">
    <location>
        <begin position="164"/>
        <end position="183"/>
    </location>
</feature>
<dbReference type="Gene3D" id="1.10.357.10">
    <property type="entry name" value="Tetracycline Repressor, domain 2"/>
    <property type="match status" value="1"/>
</dbReference>
<protein>
    <submittedName>
        <fullName evidence="5">TetR/AcrR family transcriptional regulator</fullName>
    </submittedName>
</protein>
<dbReference type="InterPro" id="IPR041484">
    <property type="entry name" value="TetR_C_25"/>
</dbReference>
<evidence type="ECO:0000256" key="1">
    <source>
        <dbReference type="ARBA" id="ARBA00023125"/>
    </source>
</evidence>
<feature type="region of interest" description="Disordered" evidence="3">
    <location>
        <begin position="343"/>
        <end position="373"/>
    </location>
</feature>
<feature type="compositionally biased region" description="Basic and acidic residues" evidence="3">
    <location>
        <begin position="1"/>
        <end position="25"/>
    </location>
</feature>
<evidence type="ECO:0000313" key="5">
    <source>
        <dbReference type="EMBL" id="RXZ67519.1"/>
    </source>
</evidence>
<evidence type="ECO:0000256" key="2">
    <source>
        <dbReference type="PROSITE-ProRule" id="PRU00335"/>
    </source>
</evidence>
<evidence type="ECO:0000256" key="3">
    <source>
        <dbReference type="SAM" id="MobiDB-lite"/>
    </source>
</evidence>
<dbReference type="InterPro" id="IPR009057">
    <property type="entry name" value="Homeodomain-like_sf"/>
</dbReference>
<dbReference type="InterPro" id="IPR050109">
    <property type="entry name" value="HTH-type_TetR-like_transc_reg"/>
</dbReference>
<dbReference type="GO" id="GO:0003700">
    <property type="term" value="F:DNA-binding transcription factor activity"/>
    <property type="evidence" value="ECO:0007669"/>
    <property type="project" value="TreeGrafter"/>
</dbReference>
<gene>
    <name evidence="5" type="ORF">ESP51_17420</name>
</gene>
<sequence length="373" mass="40917">MHRDAGLADRPLLRHRDRSRERVRGDGFGVEAGAPIGARRRDRPGVRRDRPGAEHDVGDRCPRSVRRMCAIRVPSCHALLLPRIGPRICARGIRSAQGRATVTESFIAGRCCDTPREQWSCSRTERAFRMVNMRSARPEDATAAARIRDAAIARFGAHGYERTTVREIARDAGVSAALVIHHYGSKDGLREACDEWLVAELIEEKAMTAGPAIAETMQRWLDDTEQFQHFIDYFATMLAAGGEGGNRLFDRLLRETATMLEHGVEAGAMHPSSDPEIRALMITINGLAPLLLREQLTRVLGTPFGSAAAARRMTLPTLELYTDGLYTDSKVLDAARAALEGTIDTGKTVRSDKGAGNPNQDPDPPHPSSDISP</sequence>
<dbReference type="GO" id="GO:0000976">
    <property type="term" value="F:transcription cis-regulatory region binding"/>
    <property type="evidence" value="ECO:0007669"/>
    <property type="project" value="TreeGrafter"/>
</dbReference>
<dbReference type="PANTHER" id="PTHR30055:SF146">
    <property type="entry name" value="HTH-TYPE TRANSCRIPTIONAL DUAL REGULATOR CECR"/>
    <property type="match status" value="1"/>
</dbReference>
<dbReference type="InterPro" id="IPR001647">
    <property type="entry name" value="HTH_TetR"/>
</dbReference>
<comment type="caution">
    <text evidence="5">The sequence shown here is derived from an EMBL/GenBank/DDBJ whole genome shotgun (WGS) entry which is preliminary data.</text>
</comment>
<reference evidence="5 6" key="1">
    <citation type="submission" date="2019-01" db="EMBL/GenBank/DDBJ databases">
        <title>Agromyces.</title>
        <authorList>
            <person name="Li J."/>
        </authorList>
    </citation>
    <scope>NUCLEOTIDE SEQUENCE [LARGE SCALE GENOMIC DNA]</scope>
    <source>
        <strain evidence="5 6">DSM 15934</strain>
    </source>
</reference>
<dbReference type="PANTHER" id="PTHR30055">
    <property type="entry name" value="HTH-TYPE TRANSCRIPTIONAL REGULATOR RUTR"/>
    <property type="match status" value="1"/>
</dbReference>
<feature type="domain" description="HTH tetR-type" evidence="4">
    <location>
        <begin position="141"/>
        <end position="201"/>
    </location>
</feature>
<dbReference type="Proteomes" id="UP000293865">
    <property type="component" value="Unassembled WGS sequence"/>
</dbReference>
<evidence type="ECO:0000259" key="4">
    <source>
        <dbReference type="PROSITE" id="PS50977"/>
    </source>
</evidence>